<reference evidence="1" key="2">
    <citation type="submission" date="2022-06" db="UniProtKB">
        <authorList>
            <consortium name="EnsemblMetazoa"/>
        </authorList>
    </citation>
    <scope>IDENTIFICATION</scope>
    <source>
        <strain evidence="1">PS312</strain>
    </source>
</reference>
<protein>
    <submittedName>
        <fullName evidence="1">Uncharacterized protein</fullName>
    </submittedName>
</protein>
<reference evidence="2" key="1">
    <citation type="journal article" date="2008" name="Nat. Genet.">
        <title>The Pristionchus pacificus genome provides a unique perspective on nematode lifestyle and parasitism.</title>
        <authorList>
            <person name="Dieterich C."/>
            <person name="Clifton S.W."/>
            <person name="Schuster L.N."/>
            <person name="Chinwalla A."/>
            <person name="Delehaunty K."/>
            <person name="Dinkelacker I."/>
            <person name="Fulton L."/>
            <person name="Fulton R."/>
            <person name="Godfrey J."/>
            <person name="Minx P."/>
            <person name="Mitreva M."/>
            <person name="Roeseler W."/>
            <person name="Tian H."/>
            <person name="Witte H."/>
            <person name="Yang S.P."/>
            <person name="Wilson R.K."/>
            <person name="Sommer R.J."/>
        </authorList>
    </citation>
    <scope>NUCLEOTIDE SEQUENCE [LARGE SCALE GENOMIC DNA]</scope>
    <source>
        <strain evidence="2">PS312</strain>
    </source>
</reference>
<evidence type="ECO:0000313" key="1">
    <source>
        <dbReference type="EnsemblMetazoa" id="PPA46464.1"/>
    </source>
</evidence>
<accession>A0A2A6BYG8</accession>
<name>A0A2A6BYG8_PRIPA</name>
<proteinExistence type="predicted"/>
<gene>
    <name evidence="1" type="primary">WBGene00284833</name>
</gene>
<dbReference type="AlphaFoldDB" id="A0A2A6BYG8"/>
<accession>A0A8R1Z8K1</accession>
<organism evidence="1 2">
    <name type="scientific">Pristionchus pacificus</name>
    <name type="common">Parasitic nematode worm</name>
    <dbReference type="NCBI Taxonomy" id="54126"/>
    <lineage>
        <taxon>Eukaryota</taxon>
        <taxon>Metazoa</taxon>
        <taxon>Ecdysozoa</taxon>
        <taxon>Nematoda</taxon>
        <taxon>Chromadorea</taxon>
        <taxon>Rhabditida</taxon>
        <taxon>Rhabditina</taxon>
        <taxon>Diplogasteromorpha</taxon>
        <taxon>Diplogasteroidea</taxon>
        <taxon>Neodiplogasteridae</taxon>
        <taxon>Pristionchus</taxon>
    </lineage>
</organism>
<evidence type="ECO:0000313" key="2">
    <source>
        <dbReference type="Proteomes" id="UP000005239"/>
    </source>
</evidence>
<keyword evidence="2" id="KW-1185">Reference proteome</keyword>
<dbReference type="Proteomes" id="UP000005239">
    <property type="component" value="Unassembled WGS sequence"/>
</dbReference>
<dbReference type="EnsemblMetazoa" id="PPA46464.1">
    <property type="protein sequence ID" value="PPA46464.1"/>
    <property type="gene ID" value="WBGene00284833"/>
</dbReference>
<sequence>MIPGPVGTAPLDLWADWMRADVPVGRHWRPMASVPYPLGWRTDSNNQRSRSIRSSLVFSCLCLHRPSSFPPPFLLHTDPSPPPRVDCLSKDRSSIVVDHG</sequence>